<protein>
    <submittedName>
        <fullName evidence="13">Outer membrane porin protein 32</fullName>
    </submittedName>
</protein>
<evidence type="ECO:0000256" key="10">
    <source>
        <dbReference type="ARBA" id="ARBA00023237"/>
    </source>
</evidence>
<evidence type="ECO:0000256" key="1">
    <source>
        <dbReference type="ARBA" id="ARBA00004571"/>
    </source>
</evidence>
<dbReference type="Pfam" id="PF13609">
    <property type="entry name" value="Porin_4"/>
    <property type="match status" value="1"/>
</dbReference>
<dbReference type="STRING" id="307486.GCA_000807215_00024"/>
<accession>A0A554X4P6</accession>
<dbReference type="PRINTS" id="PR00182">
    <property type="entry name" value="ECOLNEIPORIN"/>
</dbReference>
<sequence length="334" mass="34660">MKKSFVALAVMAAAGAAMAQSSVQVYGIVDAWVGSERLRVDNGNGLEGERQTKVDSGGISGSRFGFKGSEDLGSGLKANFLLEQGFAVDDGSTEAGQAFTRQAYVGFSGGFGEVKLGKVWTAYDDISGATNSAFDSKFSATSNVFVSNGYTANPKNGVYYATPVVSGFSGAFSYALGEDKSAAKSASKIYAAHVKYENGPVFAGLAYQREDSGIAGDPAVKFIRLNGSYDLGAAKLLASYGRVASGDTKANEYHIGVDVPLGGNLTLSGGYAYSKVKDAGVTEGKGSGWGVALGYNLSKRTMAYAGVNNTKWKDGVGAVVGKYDLYAVGVKHTF</sequence>
<dbReference type="GO" id="GO:0009279">
    <property type="term" value="C:cell outer membrane"/>
    <property type="evidence" value="ECO:0007669"/>
    <property type="project" value="UniProtKB-SubCell"/>
</dbReference>
<keyword evidence="6 11" id="KW-0732">Signal</keyword>
<feature type="chain" id="PRO_5021887721" evidence="11">
    <location>
        <begin position="20"/>
        <end position="334"/>
    </location>
</feature>
<dbReference type="InterPro" id="IPR033900">
    <property type="entry name" value="Gram_neg_porin_domain"/>
</dbReference>
<dbReference type="InterPro" id="IPR002299">
    <property type="entry name" value="Porin_Neis"/>
</dbReference>
<evidence type="ECO:0000259" key="12">
    <source>
        <dbReference type="Pfam" id="PF13609"/>
    </source>
</evidence>
<keyword evidence="5" id="KW-0812">Transmembrane</keyword>
<evidence type="ECO:0000313" key="14">
    <source>
        <dbReference type="Proteomes" id="UP000317763"/>
    </source>
</evidence>
<keyword evidence="10" id="KW-0998">Cell outer membrane</keyword>
<keyword evidence="8" id="KW-0626">Porin</keyword>
<keyword evidence="14" id="KW-1185">Reference proteome</keyword>
<evidence type="ECO:0000256" key="2">
    <source>
        <dbReference type="ARBA" id="ARBA00011233"/>
    </source>
</evidence>
<evidence type="ECO:0000256" key="7">
    <source>
        <dbReference type="ARBA" id="ARBA00023065"/>
    </source>
</evidence>
<dbReference type="PANTHER" id="PTHR34501">
    <property type="entry name" value="PROTEIN YDDL-RELATED"/>
    <property type="match status" value="1"/>
</dbReference>
<dbReference type="GO" id="GO:0034220">
    <property type="term" value="P:monoatomic ion transmembrane transport"/>
    <property type="evidence" value="ECO:0007669"/>
    <property type="project" value="InterPro"/>
</dbReference>
<gene>
    <name evidence="13" type="ORF">Ttaiw_01743</name>
</gene>
<keyword evidence="3" id="KW-0813">Transport</keyword>
<dbReference type="RefSeq" id="WP_043697891.1">
    <property type="nucleotide sequence ID" value="NZ_CP083911.1"/>
</dbReference>
<evidence type="ECO:0000256" key="8">
    <source>
        <dbReference type="ARBA" id="ARBA00023114"/>
    </source>
</evidence>
<dbReference type="PRINTS" id="PR00184">
    <property type="entry name" value="NEISSPPORIN"/>
</dbReference>
<evidence type="ECO:0000256" key="11">
    <source>
        <dbReference type="SAM" id="SignalP"/>
    </source>
</evidence>
<dbReference type="PANTHER" id="PTHR34501:SF9">
    <property type="entry name" value="MAJOR OUTER MEMBRANE PROTEIN P.IA"/>
    <property type="match status" value="1"/>
</dbReference>
<evidence type="ECO:0000256" key="9">
    <source>
        <dbReference type="ARBA" id="ARBA00023136"/>
    </source>
</evidence>
<reference evidence="13 14" key="1">
    <citation type="submission" date="2019-07" db="EMBL/GenBank/DDBJ databases">
        <title>Tepidimonas taiwanensis I1-1 draft genome.</title>
        <authorList>
            <person name="Da Costa M.S."/>
            <person name="Froufe H.J.C."/>
            <person name="Egas C."/>
            <person name="Albuquerque L."/>
        </authorList>
    </citation>
    <scope>NUCLEOTIDE SEQUENCE [LARGE SCALE GENOMIC DNA]</scope>
    <source>
        <strain evidence="13 14">I1-1</strain>
    </source>
</reference>
<keyword evidence="4" id="KW-1134">Transmembrane beta strand</keyword>
<feature type="domain" description="Porin" evidence="12">
    <location>
        <begin position="7"/>
        <end position="313"/>
    </location>
</feature>
<evidence type="ECO:0000256" key="6">
    <source>
        <dbReference type="ARBA" id="ARBA00022729"/>
    </source>
</evidence>
<dbReference type="SUPFAM" id="SSF56935">
    <property type="entry name" value="Porins"/>
    <property type="match status" value="1"/>
</dbReference>
<comment type="subunit">
    <text evidence="2">Homotrimer.</text>
</comment>
<dbReference type="GO" id="GO:0046930">
    <property type="term" value="C:pore complex"/>
    <property type="evidence" value="ECO:0007669"/>
    <property type="project" value="UniProtKB-KW"/>
</dbReference>
<dbReference type="CDD" id="cd00342">
    <property type="entry name" value="gram_neg_porins"/>
    <property type="match status" value="1"/>
</dbReference>
<evidence type="ECO:0000313" key="13">
    <source>
        <dbReference type="EMBL" id="TSE30811.1"/>
    </source>
</evidence>
<dbReference type="InterPro" id="IPR050298">
    <property type="entry name" value="Gram-neg_bact_OMP"/>
</dbReference>
<dbReference type="Gene3D" id="2.40.160.10">
    <property type="entry name" value="Porin"/>
    <property type="match status" value="1"/>
</dbReference>
<organism evidence="13 14">
    <name type="scientific">Tepidimonas taiwanensis</name>
    <dbReference type="NCBI Taxonomy" id="307486"/>
    <lineage>
        <taxon>Bacteria</taxon>
        <taxon>Pseudomonadati</taxon>
        <taxon>Pseudomonadota</taxon>
        <taxon>Betaproteobacteria</taxon>
        <taxon>Burkholderiales</taxon>
        <taxon>Tepidimonas</taxon>
    </lineage>
</organism>
<evidence type="ECO:0000256" key="5">
    <source>
        <dbReference type="ARBA" id="ARBA00022692"/>
    </source>
</evidence>
<keyword evidence="7" id="KW-0406">Ion transport</keyword>
<feature type="signal peptide" evidence="11">
    <location>
        <begin position="1"/>
        <end position="19"/>
    </location>
</feature>
<dbReference type="OrthoDB" id="5289162at2"/>
<dbReference type="GO" id="GO:0015288">
    <property type="term" value="F:porin activity"/>
    <property type="evidence" value="ECO:0007669"/>
    <property type="project" value="UniProtKB-KW"/>
</dbReference>
<proteinExistence type="predicted"/>
<name>A0A554X4P6_9BURK</name>
<comment type="subcellular location">
    <subcellularLocation>
        <location evidence="1">Cell outer membrane</location>
        <topology evidence="1">Multi-pass membrane protein</topology>
    </subcellularLocation>
</comment>
<comment type="caution">
    <text evidence="13">The sequence shown here is derived from an EMBL/GenBank/DDBJ whole genome shotgun (WGS) entry which is preliminary data.</text>
</comment>
<dbReference type="AlphaFoldDB" id="A0A554X4P6"/>
<keyword evidence="9" id="KW-0472">Membrane</keyword>
<dbReference type="InterPro" id="IPR023614">
    <property type="entry name" value="Porin_dom_sf"/>
</dbReference>
<evidence type="ECO:0000256" key="3">
    <source>
        <dbReference type="ARBA" id="ARBA00022448"/>
    </source>
</evidence>
<dbReference type="EMBL" id="VJOM01000019">
    <property type="protein sequence ID" value="TSE30811.1"/>
    <property type="molecule type" value="Genomic_DNA"/>
</dbReference>
<dbReference type="InterPro" id="IPR001702">
    <property type="entry name" value="Porin_Gram-ve"/>
</dbReference>
<dbReference type="Proteomes" id="UP000317763">
    <property type="component" value="Unassembled WGS sequence"/>
</dbReference>
<evidence type="ECO:0000256" key="4">
    <source>
        <dbReference type="ARBA" id="ARBA00022452"/>
    </source>
</evidence>